<gene>
    <name evidence="2" type="ordered locus">BCG9842_0252</name>
</gene>
<evidence type="ECO:0000313" key="3">
    <source>
        <dbReference type="Proteomes" id="UP000006744"/>
    </source>
</evidence>
<keyword evidence="1" id="KW-1133">Transmembrane helix</keyword>
<keyword evidence="1" id="KW-0472">Membrane</keyword>
<dbReference type="KEGG" id="bcg:BCG9842_0252"/>
<geneLocation type="plasmid" evidence="2 3">
    <name>pG9842_209</name>
</geneLocation>
<dbReference type="AlphaFoldDB" id="B7IZ23"/>
<evidence type="ECO:0000313" key="2">
    <source>
        <dbReference type="EMBL" id="ACK98542.1"/>
    </source>
</evidence>
<evidence type="ECO:0000256" key="1">
    <source>
        <dbReference type="SAM" id="Phobius"/>
    </source>
</evidence>
<dbReference type="EMBL" id="CP001187">
    <property type="protein sequence ID" value="ACK98542.1"/>
    <property type="molecule type" value="Genomic_DNA"/>
</dbReference>
<proteinExistence type="predicted"/>
<accession>B7IZ23</accession>
<sequence>MPPNNVTSKYYEVYILYAQFMLYIVLYSYTDSESKKVKIRLNKSVYRKERI</sequence>
<keyword evidence="2" id="KW-0614">Plasmid</keyword>
<dbReference type="Proteomes" id="UP000006744">
    <property type="component" value="Plasmid pG9842_209"/>
</dbReference>
<reference evidence="2 3" key="1">
    <citation type="submission" date="2008-10" db="EMBL/GenBank/DDBJ databases">
        <title>Genome sequence of Bacillus cereus G9842.</title>
        <authorList>
            <person name="Dodson R.J."/>
            <person name="Durkin A.S."/>
            <person name="Rosovitz M.J."/>
            <person name="Rasko D.A."/>
            <person name="Hoffmaster A."/>
            <person name="Ravel J."/>
            <person name="Sutton G."/>
        </authorList>
    </citation>
    <scope>NUCLEOTIDE SEQUENCE [LARGE SCALE GENOMIC DNA]</scope>
    <source>
        <strain evidence="2 3">G9842</strain>
        <plasmid evidence="2 3">pG9842_209</plasmid>
    </source>
</reference>
<keyword evidence="1" id="KW-0812">Transmembrane</keyword>
<protein>
    <submittedName>
        <fullName evidence="2">Uncharacterized protein</fullName>
    </submittedName>
</protein>
<name>B7IZ23_BACC2</name>
<feature type="transmembrane region" description="Helical" evidence="1">
    <location>
        <begin position="12"/>
        <end position="30"/>
    </location>
</feature>
<dbReference type="HOGENOM" id="CLU_3095200_0_0_9"/>
<organism evidence="2 3">
    <name type="scientific">Bacillus cereus (strain G9842)</name>
    <dbReference type="NCBI Taxonomy" id="405531"/>
    <lineage>
        <taxon>Bacteria</taxon>
        <taxon>Bacillati</taxon>
        <taxon>Bacillota</taxon>
        <taxon>Bacilli</taxon>
        <taxon>Bacillales</taxon>
        <taxon>Bacillaceae</taxon>
        <taxon>Bacillus</taxon>
        <taxon>Bacillus cereus group</taxon>
    </lineage>
</organism>